<dbReference type="GeneID" id="43602213"/>
<dbReference type="AlphaFoldDB" id="A0A370TCJ4"/>
<dbReference type="Gene3D" id="3.90.260.10">
    <property type="entry name" value="Transglutaminase-like"/>
    <property type="match status" value="1"/>
</dbReference>
<dbReference type="InterPro" id="IPR018325">
    <property type="entry name" value="Rad4/PNGase_transGLS-fold"/>
</dbReference>
<evidence type="ECO:0000259" key="9">
    <source>
        <dbReference type="SMART" id="SM01032"/>
    </source>
</evidence>
<dbReference type="GO" id="GO:0003697">
    <property type="term" value="F:single-stranded DNA binding"/>
    <property type="evidence" value="ECO:0007669"/>
    <property type="project" value="TreeGrafter"/>
</dbReference>
<dbReference type="Pfam" id="PF10405">
    <property type="entry name" value="BHD_3"/>
    <property type="match status" value="1"/>
</dbReference>
<evidence type="ECO:0000256" key="4">
    <source>
        <dbReference type="ARBA" id="ARBA00023204"/>
    </source>
</evidence>
<keyword evidence="3" id="KW-0227">DNA damage</keyword>
<dbReference type="InterPro" id="IPR018326">
    <property type="entry name" value="Rad4_beta-hairpin_dom1"/>
</dbReference>
<comment type="similarity">
    <text evidence="2">Belongs to the XPC family.</text>
</comment>
<protein>
    <recommendedName>
        <fullName evidence="12">Rad4-domain-containing protein</fullName>
    </recommendedName>
</protein>
<feature type="compositionally biased region" description="Basic residues" evidence="6">
    <location>
        <begin position="1"/>
        <end position="11"/>
    </location>
</feature>
<feature type="compositionally biased region" description="Acidic residues" evidence="6">
    <location>
        <begin position="1054"/>
        <end position="1079"/>
    </location>
</feature>
<evidence type="ECO:0000259" key="7">
    <source>
        <dbReference type="SMART" id="SM01030"/>
    </source>
</evidence>
<keyword evidence="11" id="KW-1185">Reference proteome</keyword>
<comment type="caution">
    <text evidence="10">The sequence shown here is derived from an EMBL/GenBank/DDBJ whole genome shotgun (WGS) entry which is preliminary data.</text>
</comment>
<reference evidence="10 11" key="1">
    <citation type="journal article" date="2018" name="IMA Fungus">
        <title>IMA Genome-F 9: Draft genome sequence of Annulohypoxylon stygium, Aspergillus mulundensis, Berkeleyomyces basicola (syn. Thielaviopsis basicola), Ceratocystis smalleyi, two Cercospora beticola strains, Coleophoma cylindrospora, Fusarium fracticaudum, Phialophora cf. hyalina, and Morchella septimelata.</title>
        <authorList>
            <person name="Wingfield B.D."/>
            <person name="Bills G.F."/>
            <person name="Dong Y."/>
            <person name="Huang W."/>
            <person name="Nel W.J."/>
            <person name="Swalarsk-Parry B.S."/>
            <person name="Vaghefi N."/>
            <person name="Wilken P.M."/>
            <person name="An Z."/>
            <person name="de Beer Z.W."/>
            <person name="De Vos L."/>
            <person name="Chen L."/>
            <person name="Duong T.A."/>
            <person name="Gao Y."/>
            <person name="Hammerbacher A."/>
            <person name="Kikkert J.R."/>
            <person name="Li Y."/>
            <person name="Li H."/>
            <person name="Li K."/>
            <person name="Li Q."/>
            <person name="Liu X."/>
            <person name="Ma X."/>
            <person name="Naidoo K."/>
            <person name="Pethybridge S.J."/>
            <person name="Sun J."/>
            <person name="Steenkamp E.T."/>
            <person name="van der Nest M.A."/>
            <person name="van Wyk S."/>
            <person name="Wingfield M.J."/>
            <person name="Xiong C."/>
            <person name="Yue Q."/>
            <person name="Zhang X."/>
        </authorList>
    </citation>
    <scope>NUCLEOTIDE SEQUENCE [LARGE SCALE GENOMIC DNA]</scope>
    <source>
        <strain evidence="10 11">BP 5553</strain>
    </source>
</reference>
<feature type="domain" description="Rad4 beta-hairpin" evidence="9">
    <location>
        <begin position="754"/>
        <end position="828"/>
    </location>
</feature>
<dbReference type="InterPro" id="IPR018328">
    <property type="entry name" value="Rad4_beta-hairpin_dom3"/>
</dbReference>
<evidence type="ECO:0008006" key="12">
    <source>
        <dbReference type="Google" id="ProtNLM"/>
    </source>
</evidence>
<dbReference type="RefSeq" id="XP_031865894.1">
    <property type="nucleotide sequence ID" value="XM_032017987.1"/>
</dbReference>
<dbReference type="STRING" id="2656787.A0A370TCJ4"/>
<proteinExistence type="inferred from homology"/>
<sequence length="1140" mass="128166">MPPLLPRKRLRSPSPEAGPSRPPDRGRAKSASSTTRKATLFDDLDAGPGNKRTPEHTKAVLEKLAATDDESSLSSLSEDEFEDIPGAKRQKTADTSDEEDEDIEFEDVDTYTAPVSAVPAAAGDLELTLRKDTRVSMTNPLGTKRGPSKIERQIRISTHQVHVQLLMFHNAIRNAWLCNKELQAILLKQLPRGVEEAVHRWRRDSGLQPREEDTPKGKGKGKAKNTKGKHPDPRSQRDWGKLAEMLAAGEVNMSRGDPLIKLLSILINYWRQRFRVTAPSLRKLGYMSLERLDEEIKSFEKDEYDPERHGERIRNIEEFKEHARALHGSRDVGAQLFTALLRGIGLEARMVANLQSAGFGWSQNEEASEKNPRKLKKPKPSNLDEGSSGSDEESTASEEEIPASKRARKAKGDSSKSKKPVKVSPSSPPKSLRSNRSAPIDLSDSDQSIAESDEDSVIDVTPTAKHSLPSLPYDKDLSTPNYWTEVLSPVAHTYTPVDPMVLHLQANKPEFYEKFLPPPKSEKAKHITSYVIGHSSDGTAKDVTTRYLKGRMWPGRTKGYRLPPEKISILDRRGKVKRYETHDWFKRVMTGYVRGAKQCPRTEIDDHEEATVLKPVKREKKVVEEGKATLQYYKTSSEFVLERHLKREEALVPTAKHAKMFTVKGKGDHTTEEKVFLRKDVVTCKSMETWHKEGRAPIPGEEPLKRVPYRAATTNRRRELAEAEHASGQKVLQGLYSRDQTDWIIPPPIENGLIPKNSFGNIDLYVDSMLPEGAVHIPMRGTVKICKRLGIDYAEAVTGFEFGHRMAVPIITGVVIAEEHYHDMMDEWQKDEMERVRKEDEKKRKAVLNMWRRMLMGRRIVERVREEYGDAAGHVVDALNPWTNKKKSDEDSTSVEAHRRIMAQREEDNAGGFFPDGHDEEETDMRHASSFFPVAHQDDEGHAGGFVIEGHDEEPSNTMVSQAYPTPQSLESNSKSVPMNDSDQDEEQHTPEIELNVAAQKARKSGQASSVNKSAISKASLTSSSKSRPPSKRSAAQKKAPTSNRPGKRNLEINDTEDDESPLSELESENNEDDSEDEALPANNYSKKAGSKQTPRASTPNKATPRTVPKRIAARKSTRALRSHYFENVDDDDDDEHGYD</sequence>
<feature type="domain" description="Rad4 beta-hairpin" evidence="7">
    <location>
        <begin position="623"/>
        <end position="682"/>
    </location>
</feature>
<dbReference type="FunFam" id="3.30.70.2460:FF:000001">
    <property type="entry name" value="DNA repair protein Rad4 family"/>
    <property type="match status" value="1"/>
</dbReference>
<feature type="domain" description="Rad4 beta-hairpin" evidence="8">
    <location>
        <begin position="684"/>
        <end position="747"/>
    </location>
</feature>
<evidence type="ECO:0000256" key="1">
    <source>
        <dbReference type="ARBA" id="ARBA00004123"/>
    </source>
</evidence>
<dbReference type="Pfam" id="PF03835">
    <property type="entry name" value="Rad4"/>
    <property type="match status" value="1"/>
</dbReference>
<dbReference type="Gene3D" id="2.20.20.110">
    <property type="entry name" value="Rad4, beta-hairpin domain BHD1"/>
    <property type="match status" value="1"/>
</dbReference>
<dbReference type="SMART" id="SM01031">
    <property type="entry name" value="BHD_2"/>
    <property type="match status" value="1"/>
</dbReference>
<feature type="compositionally biased region" description="Basic and acidic residues" evidence="6">
    <location>
        <begin position="229"/>
        <end position="238"/>
    </location>
</feature>
<feature type="compositionally biased region" description="Polar residues" evidence="6">
    <location>
        <begin position="956"/>
        <end position="981"/>
    </location>
</feature>
<dbReference type="GO" id="GO:0005737">
    <property type="term" value="C:cytoplasm"/>
    <property type="evidence" value="ECO:0007669"/>
    <property type="project" value="TreeGrafter"/>
</dbReference>
<feature type="compositionally biased region" description="Acidic residues" evidence="6">
    <location>
        <begin position="1128"/>
        <end position="1140"/>
    </location>
</feature>
<accession>A0A370TCJ4</accession>
<dbReference type="Pfam" id="PF10404">
    <property type="entry name" value="BHD_2"/>
    <property type="match status" value="1"/>
</dbReference>
<feature type="compositionally biased region" description="Basic and acidic residues" evidence="6">
    <location>
        <begin position="200"/>
        <end position="216"/>
    </location>
</feature>
<feature type="compositionally biased region" description="Polar residues" evidence="6">
    <location>
        <begin position="1083"/>
        <end position="1104"/>
    </location>
</feature>
<dbReference type="PANTHER" id="PTHR12135:SF2">
    <property type="entry name" value="DNA REPAIR PROTEIN RAD34"/>
    <property type="match status" value="1"/>
</dbReference>
<dbReference type="GO" id="GO:0006289">
    <property type="term" value="P:nucleotide-excision repair"/>
    <property type="evidence" value="ECO:0007669"/>
    <property type="project" value="InterPro"/>
</dbReference>
<feature type="region of interest" description="Disordered" evidence="6">
    <location>
        <begin position="1"/>
        <end position="101"/>
    </location>
</feature>
<comment type="subcellular location">
    <subcellularLocation>
        <location evidence="1">Nucleus</location>
    </subcellularLocation>
</comment>
<feature type="compositionally biased region" description="Acidic residues" evidence="6">
    <location>
        <begin position="67"/>
        <end position="83"/>
    </location>
</feature>
<dbReference type="SUPFAM" id="SSF54001">
    <property type="entry name" value="Cysteine proteinases"/>
    <property type="match status" value="1"/>
</dbReference>
<dbReference type="GO" id="GO:0071942">
    <property type="term" value="C:XPC complex"/>
    <property type="evidence" value="ECO:0007669"/>
    <property type="project" value="TreeGrafter"/>
</dbReference>
<dbReference type="SMART" id="SM01032">
    <property type="entry name" value="BHD_3"/>
    <property type="match status" value="1"/>
</dbReference>
<evidence type="ECO:0000313" key="11">
    <source>
        <dbReference type="Proteomes" id="UP000254866"/>
    </source>
</evidence>
<evidence type="ECO:0000259" key="8">
    <source>
        <dbReference type="SMART" id="SM01031"/>
    </source>
</evidence>
<feature type="compositionally biased region" description="Basic and acidic residues" evidence="6">
    <location>
        <begin position="52"/>
        <end position="61"/>
    </location>
</feature>
<dbReference type="InterPro" id="IPR038765">
    <property type="entry name" value="Papain-like_cys_pep_sf"/>
</dbReference>
<evidence type="ECO:0000256" key="5">
    <source>
        <dbReference type="ARBA" id="ARBA00023242"/>
    </source>
</evidence>
<feature type="region of interest" description="Disordered" evidence="6">
    <location>
        <begin position="361"/>
        <end position="457"/>
    </location>
</feature>
<dbReference type="PANTHER" id="PTHR12135">
    <property type="entry name" value="DNA REPAIR PROTEIN XP-C / RAD4"/>
    <property type="match status" value="1"/>
</dbReference>
<dbReference type="GO" id="GO:0000111">
    <property type="term" value="C:nucleotide-excision repair factor 2 complex"/>
    <property type="evidence" value="ECO:0007669"/>
    <property type="project" value="TreeGrafter"/>
</dbReference>
<dbReference type="SMART" id="SM01030">
    <property type="entry name" value="BHD_1"/>
    <property type="match status" value="1"/>
</dbReference>
<gene>
    <name evidence="10" type="ORF">BP5553_09364</name>
</gene>
<dbReference type="InterPro" id="IPR004583">
    <property type="entry name" value="DNA_repair_Rad4"/>
</dbReference>
<evidence type="ECO:0000256" key="3">
    <source>
        <dbReference type="ARBA" id="ARBA00022763"/>
    </source>
</evidence>
<keyword evidence="5" id="KW-0539">Nucleus</keyword>
<keyword evidence="4" id="KW-0234">DNA repair</keyword>
<dbReference type="GO" id="GO:0003684">
    <property type="term" value="F:damaged DNA binding"/>
    <property type="evidence" value="ECO:0007669"/>
    <property type="project" value="InterPro"/>
</dbReference>
<evidence type="ECO:0000256" key="2">
    <source>
        <dbReference type="ARBA" id="ARBA00009525"/>
    </source>
</evidence>
<dbReference type="Pfam" id="PF10403">
    <property type="entry name" value="BHD_1"/>
    <property type="match status" value="1"/>
</dbReference>
<evidence type="ECO:0000256" key="6">
    <source>
        <dbReference type="SAM" id="MobiDB-lite"/>
    </source>
</evidence>
<feature type="compositionally biased region" description="Basic residues" evidence="6">
    <location>
        <begin position="217"/>
        <end position="228"/>
    </location>
</feature>
<feature type="compositionally biased region" description="Acidic residues" evidence="6">
    <location>
        <begin position="390"/>
        <end position="401"/>
    </location>
</feature>
<feature type="region of interest" description="Disordered" evidence="6">
    <location>
        <begin position="200"/>
        <end position="238"/>
    </location>
</feature>
<dbReference type="EMBL" id="NPIC01000011">
    <property type="protein sequence ID" value="RDL31962.1"/>
    <property type="molecule type" value="Genomic_DNA"/>
</dbReference>
<feature type="compositionally biased region" description="Basic residues" evidence="6">
    <location>
        <begin position="1108"/>
        <end position="1122"/>
    </location>
</feature>
<dbReference type="InterPro" id="IPR018327">
    <property type="entry name" value="BHD_2"/>
</dbReference>
<dbReference type="GO" id="GO:0006298">
    <property type="term" value="P:mismatch repair"/>
    <property type="evidence" value="ECO:0007669"/>
    <property type="project" value="TreeGrafter"/>
</dbReference>
<dbReference type="InterPro" id="IPR036985">
    <property type="entry name" value="Transglutaminase-like_sf"/>
</dbReference>
<dbReference type="OrthoDB" id="300780at2759"/>
<feature type="region of interest" description="Disordered" evidence="6">
    <location>
        <begin position="904"/>
        <end position="1140"/>
    </location>
</feature>
<dbReference type="Gene3D" id="3.30.70.2460">
    <property type="entry name" value="Rad4, beta-hairpin domain BHD3"/>
    <property type="match status" value="1"/>
</dbReference>
<dbReference type="Proteomes" id="UP000254866">
    <property type="component" value="Unassembled WGS sequence"/>
</dbReference>
<feature type="compositionally biased region" description="Low complexity" evidence="6">
    <location>
        <begin position="1013"/>
        <end position="1034"/>
    </location>
</feature>
<evidence type="ECO:0000313" key="10">
    <source>
        <dbReference type="EMBL" id="RDL31962.1"/>
    </source>
</evidence>
<dbReference type="InterPro" id="IPR042488">
    <property type="entry name" value="Rad4_BHD3_sf"/>
</dbReference>
<organism evidence="10 11">
    <name type="scientific">Venustampulla echinocandica</name>
    <dbReference type="NCBI Taxonomy" id="2656787"/>
    <lineage>
        <taxon>Eukaryota</taxon>
        <taxon>Fungi</taxon>
        <taxon>Dikarya</taxon>
        <taxon>Ascomycota</taxon>
        <taxon>Pezizomycotina</taxon>
        <taxon>Leotiomycetes</taxon>
        <taxon>Helotiales</taxon>
        <taxon>Pleuroascaceae</taxon>
        <taxon>Venustampulla</taxon>
    </lineage>
</organism>
<name>A0A370TCJ4_9HELO</name>
<feature type="compositionally biased region" description="Low complexity" evidence="6">
    <location>
        <begin position="422"/>
        <end position="431"/>
    </location>
</feature>